<evidence type="ECO:0000313" key="2">
    <source>
        <dbReference type="Proteomes" id="UP000004067"/>
    </source>
</evidence>
<dbReference type="Pfam" id="PF03692">
    <property type="entry name" value="CxxCxxCC"/>
    <property type="match status" value="1"/>
</dbReference>
<sequence length="92" mass="10490">MDQVTILGGKVFACEQCGACCKHLDIAKLLPAEFDRGDGQCIHLLPTNRCAIYNNRPDICRGEYLYHTYFNGIEIDAYYKMLHELCLSIRAM</sequence>
<proteinExistence type="predicted"/>
<dbReference type="HOGENOM" id="CLU_169583_0_0_9"/>
<dbReference type="OrthoDB" id="9810361at2"/>
<protein>
    <recommendedName>
        <fullName evidence="3">YkgJ family cysteine cluster protein</fullName>
    </recommendedName>
</protein>
<accession>F5RKW7</accession>
<dbReference type="STRING" id="888060.HMPREF9081_0902"/>
<gene>
    <name evidence="1" type="ORF">HMPREF9081_0902</name>
</gene>
<dbReference type="InterPro" id="IPR005358">
    <property type="entry name" value="Puta_zinc/iron-chelating_dom"/>
</dbReference>
<comment type="caution">
    <text evidence="1">The sequence shown here is derived from an EMBL/GenBank/DDBJ whole genome shotgun (WGS) entry which is preliminary data.</text>
</comment>
<name>F5RKW7_9FIRM</name>
<organism evidence="1 2">
    <name type="scientific">Centipeda periodontii DSM 2778</name>
    <dbReference type="NCBI Taxonomy" id="888060"/>
    <lineage>
        <taxon>Bacteria</taxon>
        <taxon>Bacillati</taxon>
        <taxon>Bacillota</taxon>
        <taxon>Negativicutes</taxon>
        <taxon>Selenomonadales</taxon>
        <taxon>Selenomonadaceae</taxon>
        <taxon>Centipeda</taxon>
    </lineage>
</organism>
<evidence type="ECO:0000313" key="1">
    <source>
        <dbReference type="EMBL" id="EGK60792.1"/>
    </source>
</evidence>
<keyword evidence="2" id="KW-1185">Reference proteome</keyword>
<dbReference type="Proteomes" id="UP000004067">
    <property type="component" value="Unassembled WGS sequence"/>
</dbReference>
<dbReference type="eggNOG" id="COG0727">
    <property type="taxonomic scope" value="Bacteria"/>
</dbReference>
<dbReference type="RefSeq" id="WP_006305786.1">
    <property type="nucleotide sequence ID" value="NZ_GL892076.1"/>
</dbReference>
<dbReference type="EMBL" id="AFHQ01000027">
    <property type="protein sequence ID" value="EGK60792.1"/>
    <property type="molecule type" value="Genomic_DNA"/>
</dbReference>
<evidence type="ECO:0008006" key="3">
    <source>
        <dbReference type="Google" id="ProtNLM"/>
    </source>
</evidence>
<dbReference type="AlphaFoldDB" id="F5RKW7"/>
<reference evidence="1 2" key="1">
    <citation type="submission" date="2011-04" db="EMBL/GenBank/DDBJ databases">
        <authorList>
            <person name="Muzny D."/>
            <person name="Qin X."/>
            <person name="Deng J."/>
            <person name="Jiang H."/>
            <person name="Liu Y."/>
            <person name="Qu J."/>
            <person name="Song X.-Z."/>
            <person name="Zhang L."/>
            <person name="Thornton R."/>
            <person name="Coyle M."/>
            <person name="Francisco L."/>
            <person name="Jackson L."/>
            <person name="Javaid M."/>
            <person name="Korchina V."/>
            <person name="Kovar C."/>
            <person name="Mata R."/>
            <person name="Mathew T."/>
            <person name="Ngo R."/>
            <person name="Nguyen L."/>
            <person name="Nguyen N."/>
            <person name="Okwuonu G."/>
            <person name="Ongeri F."/>
            <person name="Pham C."/>
            <person name="Simmons D."/>
            <person name="Wilczek-Boney K."/>
            <person name="Hale W."/>
            <person name="Jakkamsetti A."/>
            <person name="Pham P."/>
            <person name="Ruth R."/>
            <person name="San Lucas F."/>
            <person name="Warren J."/>
            <person name="Zhang J."/>
            <person name="Zhao Z."/>
            <person name="Zhou C."/>
            <person name="Zhu D."/>
            <person name="Lee S."/>
            <person name="Bess C."/>
            <person name="Blankenburg K."/>
            <person name="Forbes L."/>
            <person name="Fu Q."/>
            <person name="Gubbala S."/>
            <person name="Hirani K."/>
            <person name="Jayaseelan J.C."/>
            <person name="Lara F."/>
            <person name="Munidasa M."/>
            <person name="Palculict T."/>
            <person name="Patil S."/>
            <person name="Pu L.-L."/>
            <person name="Saada N."/>
            <person name="Tang L."/>
            <person name="Weissenberger G."/>
            <person name="Zhu Y."/>
            <person name="Hemphill L."/>
            <person name="Shang Y."/>
            <person name="Youmans B."/>
            <person name="Ayvaz T."/>
            <person name="Ross M."/>
            <person name="Santibanez J."/>
            <person name="Aqrawi P."/>
            <person name="Gross S."/>
            <person name="Joshi V."/>
            <person name="Fowler G."/>
            <person name="Nazareth L."/>
            <person name="Reid J."/>
            <person name="Worley K."/>
            <person name="Petrosino J."/>
            <person name="Highlander S."/>
            <person name="Gibbs R."/>
        </authorList>
    </citation>
    <scope>NUCLEOTIDE SEQUENCE [LARGE SCALE GENOMIC DNA]</scope>
    <source>
        <strain evidence="1 2">DSM 2778</strain>
    </source>
</reference>